<dbReference type="Gene3D" id="2.40.50.230">
    <property type="entry name" value="Gp5 N-terminal domain"/>
    <property type="match status" value="1"/>
</dbReference>
<evidence type="ECO:0000313" key="4">
    <source>
        <dbReference type="Proteomes" id="UP000283709"/>
    </source>
</evidence>
<organism evidence="3 4">
    <name type="scientific">Paraburkholderia fungorum</name>
    <dbReference type="NCBI Taxonomy" id="134537"/>
    <lineage>
        <taxon>Bacteria</taxon>
        <taxon>Pseudomonadati</taxon>
        <taxon>Pseudomonadota</taxon>
        <taxon>Betaproteobacteria</taxon>
        <taxon>Burkholderiales</taxon>
        <taxon>Burkholderiaceae</taxon>
        <taxon>Paraburkholderia</taxon>
    </lineage>
</organism>
<protein>
    <submittedName>
        <fullName evidence="3">Baseplate assembly protein</fullName>
    </submittedName>
</protein>
<feature type="region of interest" description="Disordered" evidence="1">
    <location>
        <begin position="209"/>
        <end position="231"/>
    </location>
</feature>
<gene>
    <name evidence="3" type="ORF">BCY88_10065</name>
</gene>
<proteinExistence type="predicted"/>
<dbReference type="OrthoDB" id="4931325at2"/>
<evidence type="ECO:0000256" key="1">
    <source>
        <dbReference type="SAM" id="MobiDB-lite"/>
    </source>
</evidence>
<evidence type="ECO:0000259" key="2">
    <source>
        <dbReference type="Pfam" id="PF04717"/>
    </source>
</evidence>
<comment type="caution">
    <text evidence="3">The sequence shown here is derived from an EMBL/GenBank/DDBJ whole genome shotgun (WGS) entry which is preliminary data.</text>
</comment>
<dbReference type="InterPro" id="IPR013046">
    <property type="entry name" value="GpV/Gp45"/>
</dbReference>
<dbReference type="EMBL" id="MCAS01000056">
    <property type="protein sequence ID" value="RKF33394.1"/>
    <property type="molecule type" value="Genomic_DNA"/>
</dbReference>
<evidence type="ECO:0000313" key="3">
    <source>
        <dbReference type="EMBL" id="RKF33394.1"/>
    </source>
</evidence>
<accession>A0A3R7E0Z1</accession>
<dbReference type="InterPro" id="IPR037026">
    <property type="entry name" value="Vgr_OB-fold_dom_sf"/>
</dbReference>
<reference evidence="3 4" key="1">
    <citation type="submission" date="2016-07" db="EMBL/GenBank/DDBJ databases">
        <title>Genome analysis of Burkholderia fungorum ES3-20.</title>
        <authorList>
            <person name="Xu D."/>
            <person name="Yao R."/>
            <person name="Zheng S."/>
        </authorList>
    </citation>
    <scope>NUCLEOTIDE SEQUENCE [LARGE SCALE GENOMIC DNA]</scope>
    <source>
        <strain evidence="3 4">ES3-20</strain>
    </source>
</reference>
<name>A0A3R7E0Z1_9BURK</name>
<sequence length="231" mass="23960">MDANEIRRLIINLIRKGSVMKVDLTSNPPTCRVSVGNADDPDGEGLQTNWLPFLSLRAGKTREWNPPTEGEQVILFCPMGDPAQGVVLCGLSSDDYPAPSDSPDKHLRAYPDGAIVEYDHAAHSLKVELPAGATVLIVAPGAVNVQTKTATVKADAVTLDAKQTTVTGNMLVKGAFVFESGMSGKAGANGGPAAIIAGTVAVSDDVIAGGKSGAHHTHMEQGDGKPVSEPL</sequence>
<dbReference type="NCBIfam" id="TIGR01644">
    <property type="entry name" value="phage_P2_V"/>
    <property type="match status" value="1"/>
</dbReference>
<dbReference type="Pfam" id="PF04717">
    <property type="entry name" value="Phage_base_V"/>
    <property type="match status" value="1"/>
</dbReference>
<dbReference type="Proteomes" id="UP000283709">
    <property type="component" value="Unassembled WGS sequence"/>
</dbReference>
<feature type="domain" description="Gp5/Type VI secretion system Vgr protein OB-fold" evidence="2">
    <location>
        <begin position="16"/>
        <end position="91"/>
    </location>
</feature>
<dbReference type="Gene3D" id="6.20.150.10">
    <property type="match status" value="1"/>
</dbReference>
<dbReference type="AlphaFoldDB" id="A0A3R7E0Z1"/>
<dbReference type="InterPro" id="IPR006531">
    <property type="entry name" value="Gp5/Vgr_OB"/>
</dbReference>